<dbReference type="InterPro" id="IPR014710">
    <property type="entry name" value="RmlC-like_jellyroll"/>
</dbReference>
<evidence type="ECO:0000259" key="5">
    <source>
        <dbReference type="PROSITE" id="PS51063"/>
    </source>
</evidence>
<evidence type="ECO:0000256" key="2">
    <source>
        <dbReference type="ARBA" id="ARBA00023125"/>
    </source>
</evidence>
<dbReference type="PROSITE" id="PS00889">
    <property type="entry name" value="CNMP_BINDING_2"/>
    <property type="match status" value="1"/>
</dbReference>
<feature type="domain" description="Cyclic nucleotide-binding" evidence="4">
    <location>
        <begin position="11"/>
        <end position="131"/>
    </location>
</feature>
<dbReference type="InterPro" id="IPR000595">
    <property type="entry name" value="cNMP-bd_dom"/>
</dbReference>
<dbReference type="InterPro" id="IPR012318">
    <property type="entry name" value="HTH_CRP"/>
</dbReference>
<protein>
    <submittedName>
        <fullName evidence="6">Crp/Fnr family transcriptional regulator</fullName>
    </submittedName>
</protein>
<dbReference type="SUPFAM" id="SSF51206">
    <property type="entry name" value="cAMP-binding domain-like"/>
    <property type="match status" value="1"/>
</dbReference>
<dbReference type="PANTHER" id="PTHR24567">
    <property type="entry name" value="CRP FAMILY TRANSCRIPTIONAL REGULATORY PROTEIN"/>
    <property type="match status" value="1"/>
</dbReference>
<comment type="caution">
    <text evidence="6">The sequence shown here is derived from an EMBL/GenBank/DDBJ whole genome shotgun (WGS) entry which is preliminary data.</text>
</comment>
<dbReference type="GO" id="GO:0005829">
    <property type="term" value="C:cytosol"/>
    <property type="evidence" value="ECO:0007669"/>
    <property type="project" value="TreeGrafter"/>
</dbReference>
<dbReference type="EMBL" id="NJBN01000001">
    <property type="protein sequence ID" value="TKJ42297.1"/>
    <property type="molecule type" value="Genomic_DNA"/>
</dbReference>
<name>A0A532V5R2_UNCL8</name>
<evidence type="ECO:0000256" key="3">
    <source>
        <dbReference type="ARBA" id="ARBA00023163"/>
    </source>
</evidence>
<dbReference type="SMART" id="SM00100">
    <property type="entry name" value="cNMP"/>
    <property type="match status" value="1"/>
</dbReference>
<keyword evidence="2" id="KW-0238">DNA-binding</keyword>
<dbReference type="GO" id="GO:0003677">
    <property type="term" value="F:DNA binding"/>
    <property type="evidence" value="ECO:0007669"/>
    <property type="project" value="UniProtKB-KW"/>
</dbReference>
<sequence length="225" mass="25436">MGESRLKAVPLFADLDDDSLEDLDDLLTVKRYKKNNLIIFEDDRGLNLFIIYRGRVKISRISEDGGEVILAILGEGEFFGELSVIDGLSRSATVTALDEVELLVMKREEFYGALETHPQISIFLLKELAGRIRKSDTQIKSLSLRNAKGRVATTLIRLAEDIGRMKAGRVIIPELPLQRDLANIAGTSRETISRVIAAFEKEGHCYKKESALVFDDFERFKHEYM</sequence>
<dbReference type="Proteomes" id="UP000319619">
    <property type="component" value="Unassembled WGS sequence"/>
</dbReference>
<dbReference type="InterPro" id="IPR036388">
    <property type="entry name" value="WH-like_DNA-bd_sf"/>
</dbReference>
<dbReference type="GO" id="GO:0003700">
    <property type="term" value="F:DNA-binding transcription factor activity"/>
    <property type="evidence" value="ECO:0007669"/>
    <property type="project" value="TreeGrafter"/>
</dbReference>
<keyword evidence="3" id="KW-0804">Transcription</keyword>
<proteinExistence type="predicted"/>
<evidence type="ECO:0000259" key="4">
    <source>
        <dbReference type="PROSITE" id="PS50042"/>
    </source>
</evidence>
<dbReference type="Pfam" id="PF13545">
    <property type="entry name" value="HTH_Crp_2"/>
    <property type="match status" value="1"/>
</dbReference>
<dbReference type="PANTHER" id="PTHR24567:SF74">
    <property type="entry name" value="HTH-TYPE TRANSCRIPTIONAL REGULATOR ARCR"/>
    <property type="match status" value="1"/>
</dbReference>
<feature type="domain" description="HTH crp-type" evidence="5">
    <location>
        <begin position="145"/>
        <end position="218"/>
    </location>
</feature>
<dbReference type="Pfam" id="PF00027">
    <property type="entry name" value="cNMP_binding"/>
    <property type="match status" value="1"/>
</dbReference>
<dbReference type="Gene3D" id="1.10.10.10">
    <property type="entry name" value="Winged helix-like DNA-binding domain superfamily/Winged helix DNA-binding domain"/>
    <property type="match status" value="1"/>
</dbReference>
<dbReference type="InterPro" id="IPR018490">
    <property type="entry name" value="cNMP-bd_dom_sf"/>
</dbReference>
<organism evidence="6 7">
    <name type="scientific">candidate division LCP-89 bacterium B3_LCP</name>
    <dbReference type="NCBI Taxonomy" id="2012998"/>
    <lineage>
        <taxon>Bacteria</taxon>
        <taxon>Pseudomonadati</taxon>
        <taxon>Bacteria division LCP-89</taxon>
    </lineage>
</organism>
<dbReference type="InterPro" id="IPR036390">
    <property type="entry name" value="WH_DNA-bd_sf"/>
</dbReference>
<dbReference type="Gene3D" id="2.60.120.10">
    <property type="entry name" value="Jelly Rolls"/>
    <property type="match status" value="1"/>
</dbReference>
<dbReference type="InterPro" id="IPR050397">
    <property type="entry name" value="Env_Response_Regulators"/>
</dbReference>
<evidence type="ECO:0000313" key="7">
    <source>
        <dbReference type="Proteomes" id="UP000319619"/>
    </source>
</evidence>
<gene>
    <name evidence="6" type="ORF">CEE37_01055</name>
</gene>
<dbReference type="InterPro" id="IPR018488">
    <property type="entry name" value="cNMP-bd_CS"/>
</dbReference>
<dbReference type="SUPFAM" id="SSF46785">
    <property type="entry name" value="Winged helix' DNA-binding domain"/>
    <property type="match status" value="1"/>
</dbReference>
<keyword evidence="1" id="KW-0805">Transcription regulation</keyword>
<dbReference type="CDD" id="cd00038">
    <property type="entry name" value="CAP_ED"/>
    <property type="match status" value="1"/>
</dbReference>
<accession>A0A532V5R2</accession>
<evidence type="ECO:0000313" key="6">
    <source>
        <dbReference type="EMBL" id="TKJ42297.1"/>
    </source>
</evidence>
<reference evidence="6 7" key="1">
    <citation type="submission" date="2017-06" db="EMBL/GenBank/DDBJ databases">
        <title>Novel microbial phyla capable of carbon fixation and sulfur reduction in deep-sea sediments.</title>
        <authorList>
            <person name="Huang J."/>
            <person name="Baker B."/>
            <person name="Wang Y."/>
        </authorList>
    </citation>
    <scope>NUCLEOTIDE SEQUENCE [LARGE SCALE GENOMIC DNA]</scope>
    <source>
        <strain evidence="6">B3_LCP</strain>
    </source>
</reference>
<dbReference type="PROSITE" id="PS50042">
    <property type="entry name" value="CNMP_BINDING_3"/>
    <property type="match status" value="1"/>
</dbReference>
<dbReference type="PROSITE" id="PS51063">
    <property type="entry name" value="HTH_CRP_2"/>
    <property type="match status" value="1"/>
</dbReference>
<evidence type="ECO:0000256" key="1">
    <source>
        <dbReference type="ARBA" id="ARBA00023015"/>
    </source>
</evidence>
<dbReference type="AlphaFoldDB" id="A0A532V5R2"/>